<dbReference type="EnsemblMetazoa" id="XM_014401156.1">
    <property type="protein sequence ID" value="XP_014256642.1"/>
    <property type="gene ID" value="LOC106670639"/>
</dbReference>
<evidence type="ECO:0000313" key="2">
    <source>
        <dbReference type="EnsemblMetazoa" id="XP_014256642.1"/>
    </source>
</evidence>
<keyword evidence="3" id="KW-1185">Reference proteome</keyword>
<reference evidence="2" key="1">
    <citation type="submission" date="2022-01" db="UniProtKB">
        <authorList>
            <consortium name="EnsemblMetazoa"/>
        </authorList>
    </citation>
    <scope>IDENTIFICATION</scope>
</reference>
<evidence type="ECO:0000256" key="1">
    <source>
        <dbReference type="SAM" id="SignalP"/>
    </source>
</evidence>
<protein>
    <recommendedName>
        <fullName evidence="4">Single domain-containing protein</fullName>
    </recommendedName>
</protein>
<evidence type="ECO:0008006" key="4">
    <source>
        <dbReference type="Google" id="ProtNLM"/>
    </source>
</evidence>
<dbReference type="AlphaFoldDB" id="A0A8I6S3U2"/>
<proteinExistence type="predicted"/>
<dbReference type="KEGG" id="clec:106670639"/>
<feature type="chain" id="PRO_5035237211" description="Single domain-containing protein" evidence="1">
    <location>
        <begin position="19"/>
        <end position="105"/>
    </location>
</feature>
<dbReference type="GeneID" id="106670639"/>
<organism evidence="2 3">
    <name type="scientific">Cimex lectularius</name>
    <name type="common">Bed bug</name>
    <name type="synonym">Acanthia lectularia</name>
    <dbReference type="NCBI Taxonomy" id="79782"/>
    <lineage>
        <taxon>Eukaryota</taxon>
        <taxon>Metazoa</taxon>
        <taxon>Ecdysozoa</taxon>
        <taxon>Arthropoda</taxon>
        <taxon>Hexapoda</taxon>
        <taxon>Insecta</taxon>
        <taxon>Pterygota</taxon>
        <taxon>Neoptera</taxon>
        <taxon>Paraneoptera</taxon>
        <taxon>Hemiptera</taxon>
        <taxon>Heteroptera</taxon>
        <taxon>Panheteroptera</taxon>
        <taxon>Cimicomorpha</taxon>
        <taxon>Cimicidae</taxon>
        <taxon>Cimex</taxon>
    </lineage>
</organism>
<evidence type="ECO:0000313" key="3">
    <source>
        <dbReference type="Proteomes" id="UP000494040"/>
    </source>
</evidence>
<dbReference type="RefSeq" id="XP_014256642.1">
    <property type="nucleotide sequence ID" value="XM_014401156.1"/>
</dbReference>
<sequence>MRTLFSFVMIVLVNVAIAFVSLQVVPRPSDWDNACEHNGAYYNIGESWDGENCTKLTCEYLNETNNMISTMGCGTALYPGLNESCSLVYPTSLGYPVCCTPVILC</sequence>
<name>A0A8I6S3U2_CIMLE</name>
<dbReference type="Proteomes" id="UP000494040">
    <property type="component" value="Unassembled WGS sequence"/>
</dbReference>
<keyword evidence="1" id="KW-0732">Signal</keyword>
<accession>A0A8I6S3U2</accession>
<feature type="signal peptide" evidence="1">
    <location>
        <begin position="1"/>
        <end position="18"/>
    </location>
</feature>